<proteinExistence type="predicted"/>
<dbReference type="Proteomes" id="UP001249851">
    <property type="component" value="Unassembled WGS sequence"/>
</dbReference>
<feature type="compositionally biased region" description="Basic and acidic residues" evidence="2">
    <location>
        <begin position="1"/>
        <end position="15"/>
    </location>
</feature>
<keyword evidence="4" id="KW-1185">Reference proteome</keyword>
<gene>
    <name evidence="3" type="ORF">P5673_023181</name>
</gene>
<reference evidence="3" key="2">
    <citation type="journal article" date="2023" name="Science">
        <title>Genomic signatures of disease resistance in endangered staghorn corals.</title>
        <authorList>
            <person name="Vollmer S.V."/>
            <person name="Selwyn J.D."/>
            <person name="Despard B.A."/>
            <person name="Roesel C.L."/>
        </authorList>
    </citation>
    <scope>NUCLEOTIDE SEQUENCE</scope>
    <source>
        <strain evidence="3">K2</strain>
    </source>
</reference>
<dbReference type="AlphaFoldDB" id="A0AAD9Q5N6"/>
<evidence type="ECO:0000313" key="4">
    <source>
        <dbReference type="Proteomes" id="UP001249851"/>
    </source>
</evidence>
<reference evidence="3" key="1">
    <citation type="journal article" date="2023" name="G3 (Bethesda)">
        <title>Whole genome assembly and annotation of the endangered Caribbean coral Acropora cervicornis.</title>
        <authorList>
            <person name="Selwyn J.D."/>
            <person name="Vollmer S.V."/>
        </authorList>
    </citation>
    <scope>NUCLEOTIDE SEQUENCE</scope>
    <source>
        <strain evidence="3">K2</strain>
    </source>
</reference>
<organism evidence="3 4">
    <name type="scientific">Acropora cervicornis</name>
    <name type="common">Staghorn coral</name>
    <dbReference type="NCBI Taxonomy" id="6130"/>
    <lineage>
        <taxon>Eukaryota</taxon>
        <taxon>Metazoa</taxon>
        <taxon>Cnidaria</taxon>
        <taxon>Anthozoa</taxon>
        <taxon>Hexacorallia</taxon>
        <taxon>Scleractinia</taxon>
        <taxon>Astrocoeniina</taxon>
        <taxon>Acroporidae</taxon>
        <taxon>Acropora</taxon>
    </lineage>
</organism>
<feature type="coiled-coil region" evidence="1">
    <location>
        <begin position="27"/>
        <end position="54"/>
    </location>
</feature>
<sequence length="98" mass="11526">MATPSVEREQTDQETPRTVPETQQELVRRLLGEVSEMRKENQKLQSEVATLKANVTKRRLFRQPKEDNDPECPNASAKFIKNLKRINKRMRKTSKYLI</sequence>
<evidence type="ECO:0000313" key="3">
    <source>
        <dbReference type="EMBL" id="KAK2555203.1"/>
    </source>
</evidence>
<keyword evidence="1" id="KW-0175">Coiled coil</keyword>
<evidence type="ECO:0000256" key="2">
    <source>
        <dbReference type="SAM" id="MobiDB-lite"/>
    </source>
</evidence>
<evidence type="ECO:0000256" key="1">
    <source>
        <dbReference type="SAM" id="Coils"/>
    </source>
</evidence>
<accession>A0AAD9Q5N6</accession>
<protein>
    <submittedName>
        <fullName evidence="3">Uncharacterized protein</fullName>
    </submittedName>
</protein>
<feature type="region of interest" description="Disordered" evidence="2">
    <location>
        <begin position="1"/>
        <end position="22"/>
    </location>
</feature>
<comment type="caution">
    <text evidence="3">The sequence shown here is derived from an EMBL/GenBank/DDBJ whole genome shotgun (WGS) entry which is preliminary data.</text>
</comment>
<dbReference type="EMBL" id="JARQWQ010000064">
    <property type="protein sequence ID" value="KAK2555203.1"/>
    <property type="molecule type" value="Genomic_DNA"/>
</dbReference>
<name>A0AAD9Q5N6_ACRCE</name>